<keyword evidence="1" id="KW-0732">Signal</keyword>
<keyword evidence="3" id="KW-1185">Reference proteome</keyword>
<organism evidence="2 3">
    <name type="scientific">Zooshikella harenae</name>
    <dbReference type="NCBI Taxonomy" id="2827238"/>
    <lineage>
        <taxon>Bacteria</taxon>
        <taxon>Pseudomonadati</taxon>
        <taxon>Pseudomonadota</taxon>
        <taxon>Gammaproteobacteria</taxon>
        <taxon>Oceanospirillales</taxon>
        <taxon>Zooshikellaceae</taxon>
        <taxon>Zooshikella</taxon>
    </lineage>
</organism>
<accession>A0ABS5ZF48</accession>
<protein>
    <submittedName>
        <fullName evidence="2">Uncharacterized protein</fullName>
    </submittedName>
</protein>
<evidence type="ECO:0000256" key="1">
    <source>
        <dbReference type="SAM" id="SignalP"/>
    </source>
</evidence>
<gene>
    <name evidence="2" type="ORF">KCG35_16195</name>
</gene>
<name>A0ABS5ZF48_9GAMM</name>
<sequence>MKTLKLSKKLIGVMLISMVPAIGCADQFFRMNVGDSLTYVNSENNHDVIQSKIMNENNGWYKFNQFAGLGKQWLKANEKGQIYIWNEYDQKVNLMTDFSAGIGFSSDVKFFCADKTVIYEKYGQLTTKAGTFDNVTHLKLTGGCYDAGVSDIWFAEAVGVIKWTEMTFAGSRNFELLGKNNPGL</sequence>
<evidence type="ECO:0000313" key="2">
    <source>
        <dbReference type="EMBL" id="MBU2712610.1"/>
    </source>
</evidence>
<evidence type="ECO:0000313" key="3">
    <source>
        <dbReference type="Proteomes" id="UP000690515"/>
    </source>
</evidence>
<comment type="caution">
    <text evidence="2">The sequence shown here is derived from an EMBL/GenBank/DDBJ whole genome shotgun (WGS) entry which is preliminary data.</text>
</comment>
<dbReference type="EMBL" id="JAGSOY010000042">
    <property type="protein sequence ID" value="MBU2712610.1"/>
    <property type="molecule type" value="Genomic_DNA"/>
</dbReference>
<proteinExistence type="predicted"/>
<feature type="chain" id="PRO_5047133575" evidence="1">
    <location>
        <begin position="26"/>
        <end position="184"/>
    </location>
</feature>
<reference evidence="2 3" key="1">
    <citation type="submission" date="2021-04" db="EMBL/GenBank/DDBJ databases">
        <authorList>
            <person name="Pira H."/>
            <person name="Risdian C."/>
            <person name="Wink J."/>
        </authorList>
    </citation>
    <scope>NUCLEOTIDE SEQUENCE [LARGE SCALE GENOMIC DNA]</scope>
    <source>
        <strain evidence="2 3">WH53</strain>
    </source>
</reference>
<dbReference type="Proteomes" id="UP000690515">
    <property type="component" value="Unassembled WGS sequence"/>
</dbReference>
<dbReference type="RefSeq" id="WP_215820836.1">
    <property type="nucleotide sequence ID" value="NZ_JAGSOY010000042.1"/>
</dbReference>
<feature type="signal peptide" evidence="1">
    <location>
        <begin position="1"/>
        <end position="25"/>
    </location>
</feature>